<feature type="transmembrane region" description="Helical" evidence="6">
    <location>
        <begin position="438"/>
        <end position="461"/>
    </location>
</feature>
<proteinExistence type="predicted"/>
<dbReference type="InterPro" id="IPR002797">
    <property type="entry name" value="Polysacc_synth"/>
</dbReference>
<gene>
    <name evidence="7" type="ORF">DWX90_15915</name>
</gene>
<evidence type="ECO:0000256" key="5">
    <source>
        <dbReference type="ARBA" id="ARBA00023136"/>
    </source>
</evidence>
<reference evidence="7 8" key="1">
    <citation type="submission" date="2018-08" db="EMBL/GenBank/DDBJ databases">
        <title>A genome reference for cultivated species of the human gut microbiota.</title>
        <authorList>
            <person name="Zou Y."/>
            <person name="Xue W."/>
            <person name="Luo G."/>
        </authorList>
    </citation>
    <scope>NUCLEOTIDE SEQUENCE [LARGE SCALE GENOMIC DNA]</scope>
    <source>
        <strain evidence="7 8">AF22-1</strain>
    </source>
</reference>
<dbReference type="EMBL" id="QRVN01000067">
    <property type="protein sequence ID" value="RGS44511.1"/>
    <property type="molecule type" value="Genomic_DNA"/>
</dbReference>
<dbReference type="PANTHER" id="PTHR30250:SF11">
    <property type="entry name" value="O-ANTIGEN TRANSPORTER-RELATED"/>
    <property type="match status" value="1"/>
</dbReference>
<organism evidence="7 8">
    <name type="scientific">Segatella copri</name>
    <dbReference type="NCBI Taxonomy" id="165179"/>
    <lineage>
        <taxon>Bacteria</taxon>
        <taxon>Pseudomonadati</taxon>
        <taxon>Bacteroidota</taxon>
        <taxon>Bacteroidia</taxon>
        <taxon>Bacteroidales</taxon>
        <taxon>Prevotellaceae</taxon>
        <taxon>Segatella</taxon>
    </lineage>
</organism>
<protein>
    <submittedName>
        <fullName evidence="7">Flippase</fullName>
    </submittedName>
</protein>
<feature type="transmembrane region" description="Helical" evidence="6">
    <location>
        <begin position="47"/>
        <end position="68"/>
    </location>
</feature>
<feature type="transmembrane region" description="Helical" evidence="6">
    <location>
        <begin position="143"/>
        <end position="162"/>
    </location>
</feature>
<feature type="transmembrane region" description="Helical" evidence="6">
    <location>
        <begin position="115"/>
        <end position="134"/>
    </location>
</feature>
<feature type="transmembrane region" description="Helical" evidence="6">
    <location>
        <begin position="355"/>
        <end position="377"/>
    </location>
</feature>
<evidence type="ECO:0000256" key="4">
    <source>
        <dbReference type="ARBA" id="ARBA00022989"/>
    </source>
</evidence>
<evidence type="ECO:0000256" key="2">
    <source>
        <dbReference type="ARBA" id="ARBA00022475"/>
    </source>
</evidence>
<dbReference type="CDD" id="cd13128">
    <property type="entry name" value="MATE_Wzx_like"/>
    <property type="match status" value="1"/>
</dbReference>
<dbReference type="PANTHER" id="PTHR30250">
    <property type="entry name" value="PST FAMILY PREDICTED COLANIC ACID TRANSPORTER"/>
    <property type="match status" value="1"/>
</dbReference>
<accession>A0AA93BCC7</accession>
<comment type="subcellular location">
    <subcellularLocation>
        <location evidence="1">Cell membrane</location>
        <topology evidence="1">Multi-pass membrane protein</topology>
    </subcellularLocation>
</comment>
<keyword evidence="4 6" id="KW-1133">Transmembrane helix</keyword>
<feature type="transmembrane region" description="Helical" evidence="6">
    <location>
        <begin position="209"/>
        <end position="229"/>
    </location>
</feature>
<feature type="non-terminal residue" evidence="7">
    <location>
        <position position="471"/>
    </location>
</feature>
<feature type="transmembrane region" description="Helical" evidence="6">
    <location>
        <begin position="168"/>
        <end position="188"/>
    </location>
</feature>
<feature type="transmembrane region" description="Helical" evidence="6">
    <location>
        <begin position="7"/>
        <end position="27"/>
    </location>
</feature>
<dbReference type="GO" id="GO:0005886">
    <property type="term" value="C:plasma membrane"/>
    <property type="evidence" value="ECO:0007669"/>
    <property type="project" value="UniProtKB-SubCell"/>
</dbReference>
<dbReference type="Pfam" id="PF01943">
    <property type="entry name" value="Polysacc_synt"/>
    <property type="match status" value="1"/>
</dbReference>
<dbReference type="Proteomes" id="UP000286113">
    <property type="component" value="Unassembled WGS sequence"/>
</dbReference>
<evidence type="ECO:0000256" key="6">
    <source>
        <dbReference type="SAM" id="Phobius"/>
    </source>
</evidence>
<feature type="transmembrane region" description="Helical" evidence="6">
    <location>
        <begin position="290"/>
        <end position="314"/>
    </location>
</feature>
<keyword evidence="3 6" id="KW-0812">Transmembrane</keyword>
<evidence type="ECO:0000313" key="7">
    <source>
        <dbReference type="EMBL" id="RGS44511.1"/>
    </source>
</evidence>
<feature type="transmembrane region" description="Helical" evidence="6">
    <location>
        <begin position="414"/>
        <end position="432"/>
    </location>
</feature>
<keyword evidence="5 6" id="KW-0472">Membrane</keyword>
<keyword evidence="2" id="KW-1003">Cell membrane</keyword>
<dbReference type="AlphaFoldDB" id="A0AA93BCC7"/>
<feature type="transmembrane region" description="Helical" evidence="6">
    <location>
        <begin position="383"/>
        <end position="402"/>
    </location>
</feature>
<feature type="transmembrane region" description="Helical" evidence="6">
    <location>
        <begin position="249"/>
        <end position="269"/>
    </location>
</feature>
<evidence type="ECO:0000256" key="3">
    <source>
        <dbReference type="ARBA" id="ARBA00022692"/>
    </source>
</evidence>
<evidence type="ECO:0000313" key="8">
    <source>
        <dbReference type="Proteomes" id="UP000286113"/>
    </source>
</evidence>
<feature type="transmembrane region" description="Helical" evidence="6">
    <location>
        <begin position="320"/>
        <end position="343"/>
    </location>
</feature>
<evidence type="ECO:0000256" key="1">
    <source>
        <dbReference type="ARBA" id="ARBA00004651"/>
    </source>
</evidence>
<sequence>MASIKKNFLYSSILTTANYLFPFLTYPYVARVLGVTNVGICNFVDSIINYFIIFSMLGIGTVGIREIAKYKNNSTKLNEAFSGLFLINFISTFIVLLVLIFSIELVPKLNEHRELMYFGALKLVFNFLLIEWFYKGLEDFKYITVRTIIVKCIYVISVFVFIHNADDYVIYYILMTLMIVVNALLNIIHARKWICFSFKGIIIKPYLKSFFILGFYMLLTSMYTSFNVAYLGFKGGETEVGYYTTATKLYTIILSLYSAFTGVLLPRMSSLVAEKQFDKFRNLLNKSLDILFAFSLPLVIYSVIMAAEIIRLIAGEGYEGAVLPMKIVMPLIFIIGYEQILIIQTLMPLKKDKQILINSIFGATVGVIANLVLVPIYKSVGASVVWVISEITVLSVAQLFVHKDIGYKFPFRKVLASLLAYLPLVIFLIFIHNMSSSFWIKIVYSSLVLGIYTILLQVYILKNDFAIYCLK</sequence>
<comment type="caution">
    <text evidence="7">The sequence shown here is derived from an EMBL/GenBank/DDBJ whole genome shotgun (WGS) entry which is preliminary data.</text>
</comment>
<dbReference type="InterPro" id="IPR050833">
    <property type="entry name" value="Poly_Biosynth_Transport"/>
</dbReference>
<feature type="transmembrane region" description="Helical" evidence="6">
    <location>
        <begin position="80"/>
        <end position="103"/>
    </location>
</feature>
<name>A0AA93BCC7_9BACT</name>